<reference evidence="2" key="1">
    <citation type="journal article" date="2014" name="Int. J. Syst. Evol. Microbiol.">
        <title>Complete genome sequence of Corynebacterium casei LMG S-19264T (=DSM 44701T), isolated from a smear-ripened cheese.</title>
        <authorList>
            <consortium name="US DOE Joint Genome Institute (JGI-PGF)"/>
            <person name="Walter F."/>
            <person name="Albersmeier A."/>
            <person name="Kalinowski J."/>
            <person name="Ruckert C."/>
        </authorList>
    </citation>
    <scope>NUCLEOTIDE SEQUENCE</scope>
    <source>
        <strain evidence="2">JCM 4335</strain>
    </source>
</reference>
<dbReference type="Proteomes" id="UP000654123">
    <property type="component" value="Unassembled WGS sequence"/>
</dbReference>
<keyword evidence="3" id="KW-1185">Reference proteome</keyword>
<dbReference type="EMBL" id="BMSV01000008">
    <property type="protein sequence ID" value="GGQ18627.1"/>
    <property type="molecule type" value="Genomic_DNA"/>
</dbReference>
<sequence>MPASARARGPSGDGPASYGAGRPRTGRGAAGRRPAVITSGVIDPVAADRQGGSYRTPGGALRPASGPATAYDPDGG</sequence>
<protein>
    <submittedName>
        <fullName evidence="2">Uncharacterized protein</fullName>
    </submittedName>
</protein>
<organism evidence="2 3">
    <name type="scientific">Streptomyces roseolilacinus</name>
    <dbReference type="NCBI Taxonomy" id="66904"/>
    <lineage>
        <taxon>Bacteria</taxon>
        <taxon>Bacillati</taxon>
        <taxon>Actinomycetota</taxon>
        <taxon>Actinomycetes</taxon>
        <taxon>Kitasatosporales</taxon>
        <taxon>Streptomycetaceae</taxon>
        <taxon>Streptomyces</taxon>
    </lineage>
</organism>
<feature type="region of interest" description="Disordered" evidence="1">
    <location>
        <begin position="1"/>
        <end position="76"/>
    </location>
</feature>
<gene>
    <name evidence="2" type="ORF">GCM10010249_41550</name>
</gene>
<evidence type="ECO:0000313" key="3">
    <source>
        <dbReference type="Proteomes" id="UP000654123"/>
    </source>
</evidence>
<evidence type="ECO:0000256" key="1">
    <source>
        <dbReference type="SAM" id="MobiDB-lite"/>
    </source>
</evidence>
<comment type="caution">
    <text evidence="2">The sequence shown here is derived from an EMBL/GenBank/DDBJ whole genome shotgun (WGS) entry which is preliminary data.</text>
</comment>
<evidence type="ECO:0000313" key="2">
    <source>
        <dbReference type="EMBL" id="GGQ18627.1"/>
    </source>
</evidence>
<accession>A0A918B4R6</accession>
<proteinExistence type="predicted"/>
<name>A0A918B4R6_9ACTN</name>
<dbReference type="AlphaFoldDB" id="A0A918B4R6"/>
<feature type="compositionally biased region" description="Low complexity" evidence="1">
    <location>
        <begin position="19"/>
        <end position="35"/>
    </location>
</feature>
<reference evidence="2" key="2">
    <citation type="submission" date="2020-09" db="EMBL/GenBank/DDBJ databases">
        <authorList>
            <person name="Sun Q."/>
            <person name="Ohkuma M."/>
        </authorList>
    </citation>
    <scope>NUCLEOTIDE SEQUENCE</scope>
    <source>
        <strain evidence="2">JCM 4335</strain>
    </source>
</reference>